<reference evidence="2 3" key="1">
    <citation type="journal article" date="2006" name="Proc. Natl. Acad. Sci. U.S.A.">
        <title>Evolution of sensory complexity recorded in a myxobacterial genome.</title>
        <authorList>
            <person name="Goldman B.S."/>
            <person name="Nierman W.C."/>
            <person name="Kaiser D."/>
            <person name="Slater S.C."/>
            <person name="Durkin A.S."/>
            <person name="Eisen J.A."/>
            <person name="Ronning C.M."/>
            <person name="Barbazuk W.B."/>
            <person name="Blanchard M."/>
            <person name="Field C."/>
            <person name="Halling C."/>
            <person name="Hinkle G."/>
            <person name="Iartchuk O."/>
            <person name="Kim H.S."/>
            <person name="Mackenzie C."/>
            <person name="Madupu R."/>
            <person name="Miller N."/>
            <person name="Shvartsbeyn A."/>
            <person name="Sullivan S.A."/>
            <person name="Vaudin M."/>
            <person name="Wiegand R."/>
            <person name="Kaplan H.B."/>
        </authorList>
    </citation>
    <scope>NUCLEOTIDE SEQUENCE [LARGE SCALE GENOMIC DNA]</scope>
    <source>
        <strain evidence="3">DK1622</strain>
    </source>
</reference>
<dbReference type="Pfam" id="PF07791">
    <property type="entry name" value="Imm11"/>
    <property type="match status" value="1"/>
</dbReference>
<dbReference type="HOGENOM" id="CLU_091669_0_0_7"/>
<gene>
    <name evidence="2" type="ordered locus">MXAN_0118</name>
</gene>
<accession>Q1DG22</accession>
<organism evidence="2 3">
    <name type="scientific">Myxococcus xanthus (strain DK1622)</name>
    <dbReference type="NCBI Taxonomy" id="246197"/>
    <lineage>
        <taxon>Bacteria</taxon>
        <taxon>Pseudomonadati</taxon>
        <taxon>Myxococcota</taxon>
        <taxon>Myxococcia</taxon>
        <taxon>Myxococcales</taxon>
        <taxon>Cystobacterineae</taxon>
        <taxon>Myxococcaceae</taxon>
        <taxon>Myxococcus</taxon>
    </lineage>
</organism>
<dbReference type="GeneID" id="41357623"/>
<protein>
    <recommendedName>
        <fullName evidence="1">Immunity MXAN-0049 protein domain-containing protein</fullName>
    </recommendedName>
</protein>
<dbReference type="Proteomes" id="UP000002402">
    <property type="component" value="Chromosome"/>
</dbReference>
<dbReference type="AlphaFoldDB" id="Q1DG22"/>
<sequence>MMAKKYFQLADNVSIPGRWELGHPGDARGHEVDDPWMFREGHPVEVSQRFTVPIEEPGKALDFSLAGFSTPVVSASVANIFLEMAPKDVQLLPVDIHGPLDPYFILVATRLIRCIDDAASEEVLHWRPEDGRPEKVGQYRDVYGMRVDLAQVGNAQVFRTWGWSIALIVSEDIKQALERAKATGVKFTPV</sequence>
<evidence type="ECO:0000313" key="3">
    <source>
        <dbReference type="Proteomes" id="UP000002402"/>
    </source>
</evidence>
<evidence type="ECO:0000259" key="1">
    <source>
        <dbReference type="Pfam" id="PF07791"/>
    </source>
</evidence>
<dbReference type="KEGG" id="mxa:MXAN_0118"/>
<evidence type="ECO:0000313" key="2">
    <source>
        <dbReference type="EMBL" id="ABF88992.1"/>
    </source>
</evidence>
<dbReference type="InterPro" id="IPR012433">
    <property type="entry name" value="Imm11"/>
</dbReference>
<dbReference type="EnsemblBacteria" id="ABF88992">
    <property type="protein sequence ID" value="ABF88992"/>
    <property type="gene ID" value="MXAN_0118"/>
</dbReference>
<name>Q1DG22_MYXXD</name>
<dbReference type="RefSeq" id="WP_011550265.1">
    <property type="nucleotide sequence ID" value="NC_008095.1"/>
</dbReference>
<keyword evidence="3" id="KW-1185">Reference proteome</keyword>
<feature type="domain" description="Immunity MXAN-0049 protein" evidence="1">
    <location>
        <begin position="61"/>
        <end position="190"/>
    </location>
</feature>
<proteinExistence type="predicted"/>
<dbReference type="OrthoDB" id="5509251at2"/>
<dbReference type="STRING" id="246197.MXAN_0118"/>
<dbReference type="eggNOG" id="ENOG5033CR9">
    <property type="taxonomic scope" value="Bacteria"/>
</dbReference>
<dbReference type="EMBL" id="CP000113">
    <property type="protein sequence ID" value="ABF88992.1"/>
    <property type="molecule type" value="Genomic_DNA"/>
</dbReference>